<evidence type="ECO:0008006" key="7">
    <source>
        <dbReference type="Google" id="ProtNLM"/>
    </source>
</evidence>
<feature type="repeat" description="TPR" evidence="3">
    <location>
        <begin position="627"/>
        <end position="660"/>
    </location>
</feature>
<evidence type="ECO:0000256" key="4">
    <source>
        <dbReference type="SAM" id="MobiDB-lite"/>
    </source>
</evidence>
<feature type="compositionally biased region" description="Acidic residues" evidence="4">
    <location>
        <begin position="727"/>
        <end position="741"/>
    </location>
</feature>
<dbReference type="InterPro" id="IPR011990">
    <property type="entry name" value="TPR-like_helical_dom_sf"/>
</dbReference>
<evidence type="ECO:0000256" key="1">
    <source>
        <dbReference type="ARBA" id="ARBA00022737"/>
    </source>
</evidence>
<protein>
    <recommendedName>
        <fullName evidence="7">TPR repeat-containing protein</fullName>
    </recommendedName>
</protein>
<dbReference type="InterPro" id="IPR019734">
    <property type="entry name" value="TPR_rpt"/>
</dbReference>
<dbReference type="EMBL" id="JAGHQM010002155">
    <property type="protein sequence ID" value="KAH0551167.1"/>
    <property type="molecule type" value="Genomic_DNA"/>
</dbReference>
<dbReference type="InterPro" id="IPR044244">
    <property type="entry name" value="TTC27/Emw1"/>
</dbReference>
<feature type="region of interest" description="Disordered" evidence="4">
    <location>
        <begin position="313"/>
        <end position="333"/>
    </location>
</feature>
<organism evidence="5 6">
    <name type="scientific">Trichoglossum hirsutum</name>
    <dbReference type="NCBI Taxonomy" id="265104"/>
    <lineage>
        <taxon>Eukaryota</taxon>
        <taxon>Fungi</taxon>
        <taxon>Dikarya</taxon>
        <taxon>Ascomycota</taxon>
        <taxon>Pezizomycotina</taxon>
        <taxon>Geoglossomycetes</taxon>
        <taxon>Geoglossales</taxon>
        <taxon>Geoglossaceae</taxon>
        <taxon>Trichoglossum</taxon>
    </lineage>
</organism>
<dbReference type="AlphaFoldDB" id="A0A9P8IHG0"/>
<dbReference type="PANTHER" id="PTHR16193:SF0">
    <property type="entry name" value="TETRATRICOPEPTIDE REPEAT PROTEIN 27"/>
    <property type="match status" value="1"/>
</dbReference>
<evidence type="ECO:0000256" key="3">
    <source>
        <dbReference type="PROSITE-ProRule" id="PRU00339"/>
    </source>
</evidence>
<evidence type="ECO:0000313" key="6">
    <source>
        <dbReference type="Proteomes" id="UP000750711"/>
    </source>
</evidence>
<feature type="non-terminal residue" evidence="5">
    <location>
        <position position="968"/>
    </location>
</feature>
<keyword evidence="6" id="KW-1185">Reference proteome</keyword>
<keyword evidence="1" id="KW-0677">Repeat</keyword>
<dbReference type="PROSITE" id="PS50005">
    <property type="entry name" value="TPR"/>
    <property type="match status" value="2"/>
</dbReference>
<feature type="region of interest" description="Disordered" evidence="4">
    <location>
        <begin position="573"/>
        <end position="594"/>
    </location>
</feature>
<dbReference type="PANTHER" id="PTHR16193">
    <property type="entry name" value="TETRATRICOPEPTIDE REPEAT PROTEIN 27"/>
    <property type="match status" value="1"/>
</dbReference>
<name>A0A9P8IHG0_9PEZI</name>
<gene>
    <name evidence="5" type="ORF">GP486_007500</name>
</gene>
<evidence type="ECO:0000256" key="2">
    <source>
        <dbReference type="ARBA" id="ARBA00022803"/>
    </source>
</evidence>
<evidence type="ECO:0000313" key="5">
    <source>
        <dbReference type="EMBL" id="KAH0551167.1"/>
    </source>
</evidence>
<proteinExistence type="predicted"/>
<keyword evidence="2 3" id="KW-0802">TPR repeat</keyword>
<comment type="caution">
    <text evidence="5">The sequence shown here is derived from an EMBL/GenBank/DDBJ whole genome shotgun (WGS) entry which is preliminary data.</text>
</comment>
<feature type="region of interest" description="Disordered" evidence="4">
    <location>
        <begin position="712"/>
        <end position="750"/>
    </location>
</feature>
<feature type="repeat" description="TPR" evidence="3">
    <location>
        <begin position="661"/>
        <end position="694"/>
    </location>
</feature>
<dbReference type="SMART" id="SM00028">
    <property type="entry name" value="TPR"/>
    <property type="match status" value="2"/>
</dbReference>
<dbReference type="SUPFAM" id="SSF48452">
    <property type="entry name" value="TPR-like"/>
    <property type="match status" value="1"/>
</dbReference>
<reference evidence="5" key="1">
    <citation type="submission" date="2021-03" db="EMBL/GenBank/DDBJ databases">
        <title>Comparative genomics and phylogenomic investigation of the class Geoglossomycetes provide insights into ecological specialization and systematics.</title>
        <authorList>
            <person name="Melie T."/>
            <person name="Pirro S."/>
            <person name="Miller A.N."/>
            <person name="Quandt A."/>
        </authorList>
    </citation>
    <scope>NUCLEOTIDE SEQUENCE</scope>
    <source>
        <strain evidence="5">CAQ_001_2017</strain>
    </source>
</reference>
<dbReference type="Proteomes" id="UP000750711">
    <property type="component" value="Unassembled WGS sequence"/>
</dbReference>
<dbReference type="Gene3D" id="1.25.40.10">
    <property type="entry name" value="Tetratricopeptide repeat domain"/>
    <property type="match status" value="1"/>
</dbReference>
<sequence>MAGSFDGFLLSGLLTQDPPPGSLGDAAVHHLAACLQRGEFEAVLRSPFACELLGSRLDAEAFGSEVRGSGDWPAFLRGRVSLLVRTSARLQRADVVGFQTVLVGIAALHAFLQSNVTGPPLPSSAQEVVFPQDTEAEGIRRQCLASLTVEGVPPYELIPNVELFCLAKTILNSSDLADDSLGFRWWRMRVNALHQRLVSEQTTTLRAEIYRDVRALESGVLGGKDGHHSADQRVRLLLEVAAIDTFYGLDASARVNLDRAAKASGFEFAVTGLLGKRTKFQEKDVSQLVVLARSAAADFGDAHQVLPAVKKANGQGVAGRNADRSTSAIGAKPKNLDLNDDTLLESISFSQNSSQSALPTIQENSSLPPALADLDPSNQPPLKPLDSIILLSLANSITNLSPVHGLTREETLPYATRVLEDGSTNWQIYSQALLVRSRIEKYKSRTKERGLLQLQALVDQVIAGTTSSDSSISADAEGASTTSTFLPRASEMETAPVAERLMYIHQLWTPTRWELEIELASRWVDLGGMKTALEIFERLQLWAEVALCWAAADREDKAKAVIRKELFCPPKGGEVDKESVEGDDDETWEERDPPPANAPRLWCIMGDIDRDPVHYERAWDVSGGHYARAQRSLGRHHFSAGDYFKAEEAYIKSLKINRLDHGSWFALGCARLELGHWDDAVEAFSRTVQLNDQDAEGWSNLATALLRREVKLPAQKAQSSEPTRAVEDDEERVAEDEEADDGGAPGVRRERLELERSKRDAFNALKRAAGLKYENWRIWENLLTVSASLHPPAYADVVTAMRRIIELQGPSQGDKCIDADILELLVRHIITTDASGGDGDPYPSKPGLQRLVVELVEKDVIPLITTSPRLWRLAAKLSLWRKKPASALSFTEKAWRAAVAREGWEHGTLAEARWDEVVDATVELVDAYESLGSMETAEGPVAKDWKFKARSAIRGIKGRGREMWEGTK</sequence>
<accession>A0A9P8IHG0</accession>